<dbReference type="InterPro" id="IPR032525">
    <property type="entry name" value="Peptidase_U32_C"/>
</dbReference>
<accession>A0ABR9QXL6</accession>
<evidence type="ECO:0000256" key="1">
    <source>
        <dbReference type="ARBA" id="ARBA00022670"/>
    </source>
</evidence>
<dbReference type="RefSeq" id="WP_226385291.1">
    <property type="nucleotide sequence ID" value="NZ_JADCKA010000007.1"/>
</dbReference>
<organism evidence="5 6">
    <name type="scientific">Gallibacter intestinalis</name>
    <dbReference type="NCBI Taxonomy" id="2779356"/>
    <lineage>
        <taxon>Bacteria</taxon>
        <taxon>Bacillati</taxon>
        <taxon>Bacillota</taxon>
        <taxon>Clostridia</taxon>
        <taxon>Eubacteriales</taxon>
        <taxon>Eubacteriaceae</taxon>
        <taxon>Gallibacter</taxon>
    </lineage>
</organism>
<proteinExistence type="inferred from homology"/>
<dbReference type="Proteomes" id="UP001516588">
    <property type="component" value="Unassembled WGS sequence"/>
</dbReference>
<dbReference type="EMBL" id="JADCKA010000007">
    <property type="protein sequence ID" value="MBE5035643.1"/>
    <property type="molecule type" value="Genomic_DNA"/>
</dbReference>
<evidence type="ECO:0000256" key="3">
    <source>
        <dbReference type="ARBA" id="ARBA00038374"/>
    </source>
</evidence>
<feature type="domain" description="Peptidase family U32 C-terminal" evidence="4">
    <location>
        <begin position="322"/>
        <end position="404"/>
    </location>
</feature>
<dbReference type="PANTHER" id="PTHR30217">
    <property type="entry name" value="PEPTIDASE U32 FAMILY"/>
    <property type="match status" value="1"/>
</dbReference>
<keyword evidence="6" id="KW-1185">Reference proteome</keyword>
<reference evidence="5 6" key="1">
    <citation type="submission" date="2020-10" db="EMBL/GenBank/DDBJ databases">
        <title>ChiBAC.</title>
        <authorList>
            <person name="Zenner C."/>
            <person name="Hitch T.C.A."/>
            <person name="Clavel T."/>
        </authorList>
    </citation>
    <scope>NUCLEOTIDE SEQUENCE [LARGE SCALE GENOMIC DNA]</scope>
    <source>
        <strain evidence="5 6">DSM 108706</strain>
    </source>
</reference>
<evidence type="ECO:0000313" key="5">
    <source>
        <dbReference type="EMBL" id="MBE5035643.1"/>
    </source>
</evidence>
<dbReference type="SUPFAM" id="SSF102114">
    <property type="entry name" value="Radical SAM enzymes"/>
    <property type="match status" value="1"/>
</dbReference>
<dbReference type="InterPro" id="IPR058240">
    <property type="entry name" value="rSAM_sf"/>
</dbReference>
<protein>
    <submittedName>
        <fullName evidence="5">U32 family peptidase</fullName>
    </submittedName>
</protein>
<keyword evidence="1" id="KW-0645">Protease</keyword>
<evidence type="ECO:0000313" key="6">
    <source>
        <dbReference type="Proteomes" id="UP001516588"/>
    </source>
</evidence>
<dbReference type="InterPro" id="IPR001539">
    <property type="entry name" value="Peptidase_U32"/>
</dbReference>
<dbReference type="Pfam" id="PF16325">
    <property type="entry name" value="Peptidase_U32_C"/>
    <property type="match status" value="1"/>
</dbReference>
<keyword evidence="2" id="KW-0378">Hydrolase</keyword>
<dbReference type="PROSITE" id="PS01276">
    <property type="entry name" value="PEPTIDASE_U32"/>
    <property type="match status" value="1"/>
</dbReference>
<dbReference type="PANTHER" id="PTHR30217:SF6">
    <property type="entry name" value="TRNA HYDROXYLATION PROTEIN P"/>
    <property type="match status" value="1"/>
</dbReference>
<dbReference type="Gene3D" id="2.40.30.10">
    <property type="entry name" value="Translation factors"/>
    <property type="match status" value="1"/>
</dbReference>
<sequence length="409" mass="46865">MNKIELLAPAGDLEKLKAAIDYGADAVYFGGEAFSLRAGAGNFTEEEMLEGIKYAHDRGRKCHLTLNIFPHNEDIEPIQKYLEHIKDFGIDAFIVSDPGTIMMVKEIIPNAEIHLSTQANMTNYMTARFWAQYGVKRVVMARELSLEEMRGVRDMIPAEMDTEAFIHGAMCISYSGRCLLSNFMIQRDANKGECAHPCRWKYSLVEEQRPGEEFPVEEDERGTYIMNSKDLCMIEHIPDLIASGISSAKIEGRMKSAFYVATIVGAYRKAIDAYYKDPENYKFNPAWLEEVKKVSHRDFTTGFYYGKAGNESQNYASSAYTRDYDFVGKVLDFDEATMIATVEQRNKMVLGDEIEVFGPYTDFWTQKLDYLKDEEGNDLESAPHPQQILKIRMDHPVKHNFMLRKRKEK</sequence>
<comment type="similarity">
    <text evidence="3">Belongs to the peptidase U32 family.</text>
</comment>
<comment type="caution">
    <text evidence="5">The sequence shown here is derived from an EMBL/GenBank/DDBJ whole genome shotgun (WGS) entry which is preliminary data.</text>
</comment>
<name>A0ABR9QXL6_9FIRM</name>
<gene>
    <name evidence="5" type="ORF">INF20_05020</name>
</gene>
<evidence type="ECO:0000259" key="4">
    <source>
        <dbReference type="Pfam" id="PF16325"/>
    </source>
</evidence>
<dbReference type="InterPro" id="IPR051454">
    <property type="entry name" value="RNA/ubiquinone_mod_enzymes"/>
</dbReference>
<evidence type="ECO:0000256" key="2">
    <source>
        <dbReference type="ARBA" id="ARBA00022801"/>
    </source>
</evidence>
<dbReference type="Pfam" id="PF01136">
    <property type="entry name" value="Peptidase_U32"/>
    <property type="match status" value="1"/>
</dbReference>